<sequence>MHEDPLPQIKYSIVISGYHNSILVILNDIFELPTLKYIYAPNVITSQVNDPSLMPGRIRQKNVLCQNVTNTRDTSCSTSFDSGNPPICRISSINSIVNCNYCTMTDYKHDILVGGCKIALTGGVDSMSMAPYAVRDIRFGTRLGSDPIMEDTLWASLTDSYCKTPMGVTAENLSAKYNITREDADAFALKSQLNWKAGADGGHFDAEITPVTVKSRKGPVEFTVDEHPKPNTKIEGLAKLPTVFKKNGTVTPGSASGICDGAGAVVIASEEACTEHNLVPLARLVGYSVAGVDPNIMGIGPAPAIQALLKKAGLELKDVGMVEINEAFAPQTIACQRELDLDPSILNMDGGAIALGHPLGASGARITAHVAHEIRRRGLKYGIGSACIGGGQGIALLLEAM</sequence>
<comment type="caution">
    <text evidence="8">The sequence shown here is derived from an EMBL/GenBank/DDBJ whole genome shotgun (WGS) entry which is preliminary data.</text>
</comment>
<dbReference type="NCBIfam" id="TIGR01930">
    <property type="entry name" value="AcCoA-C-Actrans"/>
    <property type="match status" value="1"/>
</dbReference>
<keyword evidence="4 5" id="KW-0012">Acyltransferase</keyword>
<comment type="pathway">
    <text evidence="1">Lipid metabolism.</text>
</comment>
<dbReference type="GO" id="GO:0006635">
    <property type="term" value="P:fatty acid beta-oxidation"/>
    <property type="evidence" value="ECO:0007669"/>
    <property type="project" value="TreeGrafter"/>
</dbReference>
<dbReference type="InterPro" id="IPR016039">
    <property type="entry name" value="Thiolase-like"/>
</dbReference>
<dbReference type="GO" id="GO:0003985">
    <property type="term" value="F:acetyl-CoA C-acetyltransferase activity"/>
    <property type="evidence" value="ECO:0007669"/>
    <property type="project" value="TreeGrafter"/>
</dbReference>
<dbReference type="Proteomes" id="UP001497623">
    <property type="component" value="Unassembled WGS sequence"/>
</dbReference>
<accession>A0AAV2SPC0</accession>
<evidence type="ECO:0000256" key="5">
    <source>
        <dbReference type="RuleBase" id="RU003557"/>
    </source>
</evidence>
<name>A0AAV2SPC0_MEGNR</name>
<dbReference type="InterPro" id="IPR020613">
    <property type="entry name" value="Thiolase_CS"/>
</dbReference>
<evidence type="ECO:0000259" key="6">
    <source>
        <dbReference type="Pfam" id="PF00108"/>
    </source>
</evidence>
<dbReference type="InterPro" id="IPR020616">
    <property type="entry name" value="Thiolase_N"/>
</dbReference>
<protein>
    <submittedName>
        <fullName evidence="8">Uncharacterized protein</fullName>
    </submittedName>
</protein>
<gene>
    <name evidence="8" type="ORF">MNOR_LOCUS38788</name>
</gene>
<dbReference type="InterPro" id="IPR020610">
    <property type="entry name" value="Thiolase_AS"/>
</dbReference>
<dbReference type="Pfam" id="PF02803">
    <property type="entry name" value="Thiolase_C"/>
    <property type="match status" value="1"/>
</dbReference>
<dbReference type="PANTHER" id="PTHR18919:SF107">
    <property type="entry name" value="ACETYL-COA ACETYLTRANSFERASE, CYTOSOLIC"/>
    <property type="match status" value="1"/>
</dbReference>
<keyword evidence="9" id="KW-1185">Reference proteome</keyword>
<dbReference type="InterPro" id="IPR002155">
    <property type="entry name" value="Thiolase"/>
</dbReference>
<dbReference type="GO" id="GO:0005739">
    <property type="term" value="C:mitochondrion"/>
    <property type="evidence" value="ECO:0007669"/>
    <property type="project" value="TreeGrafter"/>
</dbReference>
<feature type="domain" description="Thiolase C-terminal" evidence="7">
    <location>
        <begin position="280"/>
        <end position="399"/>
    </location>
</feature>
<dbReference type="PROSITE" id="PS00099">
    <property type="entry name" value="THIOLASE_3"/>
    <property type="match status" value="1"/>
</dbReference>
<dbReference type="InterPro" id="IPR020617">
    <property type="entry name" value="Thiolase_C"/>
</dbReference>
<dbReference type="PROSITE" id="PS00737">
    <property type="entry name" value="THIOLASE_2"/>
    <property type="match status" value="1"/>
</dbReference>
<evidence type="ECO:0000313" key="8">
    <source>
        <dbReference type="EMBL" id="CAL4216922.1"/>
    </source>
</evidence>
<dbReference type="AlphaFoldDB" id="A0AAV2SPC0"/>
<evidence type="ECO:0000256" key="3">
    <source>
        <dbReference type="ARBA" id="ARBA00022679"/>
    </source>
</evidence>
<dbReference type="PANTHER" id="PTHR18919">
    <property type="entry name" value="ACETYL-COA C-ACYLTRANSFERASE"/>
    <property type="match status" value="1"/>
</dbReference>
<dbReference type="CDD" id="cd00751">
    <property type="entry name" value="thiolase"/>
    <property type="match status" value="1"/>
</dbReference>
<evidence type="ECO:0000256" key="2">
    <source>
        <dbReference type="ARBA" id="ARBA00010982"/>
    </source>
</evidence>
<dbReference type="EMBL" id="CAXKWB010092375">
    <property type="protein sequence ID" value="CAL4216922.1"/>
    <property type="molecule type" value="Genomic_DNA"/>
</dbReference>
<dbReference type="Pfam" id="PF00108">
    <property type="entry name" value="Thiolase_N"/>
    <property type="match status" value="1"/>
</dbReference>
<comment type="similarity">
    <text evidence="2 5">Belongs to the thiolase-like superfamily. Thiolase family.</text>
</comment>
<evidence type="ECO:0000313" key="9">
    <source>
        <dbReference type="Proteomes" id="UP001497623"/>
    </source>
</evidence>
<dbReference type="SUPFAM" id="SSF53901">
    <property type="entry name" value="Thiolase-like"/>
    <property type="match status" value="2"/>
</dbReference>
<feature type="domain" description="Thiolase N-terminal" evidence="6">
    <location>
        <begin position="79"/>
        <end position="271"/>
    </location>
</feature>
<evidence type="ECO:0000259" key="7">
    <source>
        <dbReference type="Pfam" id="PF02803"/>
    </source>
</evidence>
<evidence type="ECO:0000256" key="1">
    <source>
        <dbReference type="ARBA" id="ARBA00005189"/>
    </source>
</evidence>
<keyword evidence="3 5" id="KW-0808">Transferase</keyword>
<evidence type="ECO:0000256" key="4">
    <source>
        <dbReference type="ARBA" id="ARBA00023315"/>
    </source>
</evidence>
<reference evidence="8 9" key="1">
    <citation type="submission" date="2024-05" db="EMBL/GenBank/DDBJ databases">
        <authorList>
            <person name="Wallberg A."/>
        </authorList>
    </citation>
    <scope>NUCLEOTIDE SEQUENCE [LARGE SCALE GENOMIC DNA]</scope>
</reference>
<proteinExistence type="inferred from homology"/>
<organism evidence="8 9">
    <name type="scientific">Meganyctiphanes norvegica</name>
    <name type="common">Northern krill</name>
    <name type="synonym">Thysanopoda norvegica</name>
    <dbReference type="NCBI Taxonomy" id="48144"/>
    <lineage>
        <taxon>Eukaryota</taxon>
        <taxon>Metazoa</taxon>
        <taxon>Ecdysozoa</taxon>
        <taxon>Arthropoda</taxon>
        <taxon>Crustacea</taxon>
        <taxon>Multicrustacea</taxon>
        <taxon>Malacostraca</taxon>
        <taxon>Eumalacostraca</taxon>
        <taxon>Eucarida</taxon>
        <taxon>Euphausiacea</taxon>
        <taxon>Euphausiidae</taxon>
        <taxon>Meganyctiphanes</taxon>
    </lineage>
</organism>
<feature type="non-terminal residue" evidence="8">
    <location>
        <position position="401"/>
    </location>
</feature>
<dbReference type="Gene3D" id="3.40.47.10">
    <property type="match status" value="2"/>
</dbReference>